<protein>
    <submittedName>
        <fullName evidence="8">Integrase</fullName>
    </submittedName>
</protein>
<evidence type="ECO:0000256" key="2">
    <source>
        <dbReference type="ARBA" id="ARBA00022908"/>
    </source>
</evidence>
<dbReference type="RefSeq" id="WP_078196392.1">
    <property type="nucleotide sequence ID" value="NZ_CP017757.2"/>
</dbReference>
<keyword evidence="2" id="KW-0229">DNA integration</keyword>
<dbReference type="Gene3D" id="1.10.443.10">
    <property type="entry name" value="Intergrase catalytic core"/>
    <property type="match status" value="1"/>
</dbReference>
<dbReference type="SUPFAM" id="SSF56349">
    <property type="entry name" value="DNA breaking-rejoining enzymes"/>
    <property type="match status" value="1"/>
</dbReference>
<dbReference type="GO" id="GO:0006310">
    <property type="term" value="P:DNA recombination"/>
    <property type="evidence" value="ECO:0007669"/>
    <property type="project" value="UniProtKB-KW"/>
</dbReference>
<dbReference type="AlphaFoldDB" id="A0A1U9UNF3"/>
<evidence type="ECO:0000313" key="8">
    <source>
        <dbReference type="EMBL" id="AQV94119.1"/>
    </source>
</evidence>
<dbReference type="Pfam" id="PF00589">
    <property type="entry name" value="Phage_integrase"/>
    <property type="match status" value="1"/>
</dbReference>
<dbReference type="InterPro" id="IPR011010">
    <property type="entry name" value="DNA_brk_join_enz"/>
</dbReference>
<dbReference type="PROSITE" id="PS51898">
    <property type="entry name" value="TYR_RECOMBINASE"/>
    <property type="match status" value="1"/>
</dbReference>
<dbReference type="GO" id="GO:0015074">
    <property type="term" value="P:DNA integration"/>
    <property type="evidence" value="ECO:0007669"/>
    <property type="project" value="UniProtKB-KW"/>
</dbReference>
<dbReference type="PANTHER" id="PTHR30349:SF41">
    <property type="entry name" value="INTEGRASE_RECOMBINASE PROTEIN MJ0367-RELATED"/>
    <property type="match status" value="1"/>
</dbReference>
<organism evidence="8 9">
    <name type="scientific">Cupriavidus necator</name>
    <name type="common">Alcaligenes eutrophus</name>
    <name type="synonym">Ralstonia eutropha</name>
    <dbReference type="NCBI Taxonomy" id="106590"/>
    <lineage>
        <taxon>Bacteria</taxon>
        <taxon>Pseudomonadati</taxon>
        <taxon>Pseudomonadota</taxon>
        <taxon>Betaproteobacteria</taxon>
        <taxon>Burkholderiales</taxon>
        <taxon>Burkholderiaceae</taxon>
        <taxon>Cupriavidus</taxon>
    </lineage>
</organism>
<dbReference type="Gene3D" id="1.10.150.130">
    <property type="match status" value="1"/>
</dbReference>
<evidence type="ECO:0000256" key="5">
    <source>
        <dbReference type="PROSITE-ProRule" id="PRU01248"/>
    </source>
</evidence>
<feature type="domain" description="Tyr recombinase" evidence="6">
    <location>
        <begin position="287"/>
        <end position="493"/>
    </location>
</feature>
<name>A0A1U9UNF3_CUPNE</name>
<feature type="domain" description="Core-binding (CB)" evidence="7">
    <location>
        <begin position="165"/>
        <end position="260"/>
    </location>
</feature>
<dbReference type="InterPro" id="IPR050090">
    <property type="entry name" value="Tyrosine_recombinase_XerCD"/>
</dbReference>
<dbReference type="PANTHER" id="PTHR30349">
    <property type="entry name" value="PHAGE INTEGRASE-RELATED"/>
    <property type="match status" value="1"/>
</dbReference>
<keyword evidence="4" id="KW-0233">DNA recombination</keyword>
<evidence type="ECO:0000256" key="3">
    <source>
        <dbReference type="ARBA" id="ARBA00023125"/>
    </source>
</evidence>
<evidence type="ECO:0000259" key="6">
    <source>
        <dbReference type="PROSITE" id="PS51898"/>
    </source>
</evidence>
<dbReference type="InterPro" id="IPR010998">
    <property type="entry name" value="Integrase_recombinase_N"/>
</dbReference>
<evidence type="ECO:0000313" key="9">
    <source>
        <dbReference type="Proteomes" id="UP000189627"/>
    </source>
</evidence>
<evidence type="ECO:0000256" key="4">
    <source>
        <dbReference type="ARBA" id="ARBA00023172"/>
    </source>
</evidence>
<dbReference type="InterPro" id="IPR013762">
    <property type="entry name" value="Integrase-like_cat_sf"/>
</dbReference>
<dbReference type="KEGG" id="cuh:BJN34_09480"/>
<dbReference type="Pfam" id="PF02899">
    <property type="entry name" value="Phage_int_SAM_1"/>
    <property type="match status" value="1"/>
</dbReference>
<gene>
    <name evidence="8" type="ORF">BJN34_09480</name>
</gene>
<accession>A0A1U9UNF3</accession>
<dbReference type="Proteomes" id="UP000189627">
    <property type="component" value="Chromosome 1"/>
</dbReference>
<sequence length="515" mass="55988">MNPADWIDTAGVPPRPLPATVAAALAYLAEALGHAVYAHWTLARVKRRYGSLAEAKAAQPAVLKLLLAHDAAVEYWERGRLRTVPADEAPSPETVLTRLLHTHRRRFRPAASSGKEAAAPTAVEPAGLVAANPWLVTQSPAEHAWLTRAGRFAQPHAATNTLGAADDAQALILFLRDRAGRSPHTVRAYGTELRRLMRWCGARQLGPLSDLTRQQLLAYRHTLQHGQRGTDAAPPPVGHLSEATRTRALAVVASLYRYWYDTGYLHANPAAGLSAGSRARAGFAPTRLIPPALLATCDAWLDAWEPDAANMLTAQRRRAIWALYRYAGVRLAELAWSADTGLPRLEAEAPGRWTLYVCGKGRKARAIPLPTPCVAVLRAYRCARGLPADPPVHEALPVIHGHKGEALQSAGLYREVKAIFAAVADGLQAREPAQALLLRAASPHWLRHAYARTLVVDHQVPLPAAQALLGHASVQTTAAYARTDLSQLRAFVEQTFTGPLRNEDCAFENRKRNGL</sequence>
<comment type="similarity">
    <text evidence="1">Belongs to the 'phage' integrase family.</text>
</comment>
<dbReference type="InterPro" id="IPR004107">
    <property type="entry name" value="Integrase_SAM-like_N"/>
</dbReference>
<dbReference type="PROSITE" id="PS51900">
    <property type="entry name" value="CB"/>
    <property type="match status" value="1"/>
</dbReference>
<dbReference type="OrthoDB" id="8881750at2"/>
<reference evidence="9" key="1">
    <citation type="submission" date="2017-02" db="EMBL/GenBank/DDBJ databases">
        <title>Complete genome sequence of Cupriavidus necator strain NH9, a 3-chlorobenzoate degrader.</title>
        <authorList>
            <person name="Moriuchi R."/>
            <person name="Dohra H."/>
            <person name="Ogawa N."/>
        </authorList>
    </citation>
    <scope>NUCLEOTIDE SEQUENCE [LARGE SCALE GENOMIC DNA]</scope>
    <source>
        <strain evidence="9">NH9</strain>
    </source>
</reference>
<keyword evidence="3 5" id="KW-0238">DNA-binding</keyword>
<evidence type="ECO:0000256" key="1">
    <source>
        <dbReference type="ARBA" id="ARBA00008857"/>
    </source>
</evidence>
<evidence type="ECO:0000259" key="7">
    <source>
        <dbReference type="PROSITE" id="PS51900"/>
    </source>
</evidence>
<proteinExistence type="inferred from homology"/>
<dbReference type="EMBL" id="CP017757">
    <property type="protein sequence ID" value="AQV94119.1"/>
    <property type="molecule type" value="Genomic_DNA"/>
</dbReference>
<dbReference type="InterPro" id="IPR044068">
    <property type="entry name" value="CB"/>
</dbReference>
<dbReference type="InterPro" id="IPR002104">
    <property type="entry name" value="Integrase_catalytic"/>
</dbReference>
<dbReference type="GO" id="GO:0003677">
    <property type="term" value="F:DNA binding"/>
    <property type="evidence" value="ECO:0007669"/>
    <property type="project" value="UniProtKB-UniRule"/>
</dbReference>